<feature type="domain" description="GSKIP" evidence="2">
    <location>
        <begin position="73"/>
        <end position="150"/>
    </location>
</feature>
<accession>A0A507FKU3</accession>
<dbReference type="EMBL" id="QEAP01000052">
    <property type="protein sequence ID" value="TPX76255.1"/>
    <property type="molecule type" value="Genomic_DNA"/>
</dbReference>
<keyword evidence="4" id="KW-1185">Reference proteome</keyword>
<protein>
    <recommendedName>
        <fullName evidence="2">GSKIP domain-containing protein</fullName>
    </recommendedName>
</protein>
<dbReference type="Gene3D" id="3.30.2280.10">
    <property type="entry name" value="Hypothetical protein (hspc210)"/>
    <property type="match status" value="1"/>
</dbReference>
<dbReference type="Proteomes" id="UP000320333">
    <property type="component" value="Unassembled WGS sequence"/>
</dbReference>
<evidence type="ECO:0000256" key="1">
    <source>
        <dbReference type="SAM" id="MobiDB-lite"/>
    </source>
</evidence>
<evidence type="ECO:0000259" key="2">
    <source>
        <dbReference type="Pfam" id="PF05303"/>
    </source>
</evidence>
<dbReference type="InterPro" id="IPR007967">
    <property type="entry name" value="GSKIP_dom"/>
</dbReference>
<organism evidence="3 4">
    <name type="scientific">Chytriomyces confervae</name>
    <dbReference type="NCBI Taxonomy" id="246404"/>
    <lineage>
        <taxon>Eukaryota</taxon>
        <taxon>Fungi</taxon>
        <taxon>Fungi incertae sedis</taxon>
        <taxon>Chytridiomycota</taxon>
        <taxon>Chytridiomycota incertae sedis</taxon>
        <taxon>Chytridiomycetes</taxon>
        <taxon>Chytridiales</taxon>
        <taxon>Chytriomycetaceae</taxon>
        <taxon>Chytriomyces</taxon>
    </lineage>
</organism>
<reference evidence="3 4" key="1">
    <citation type="journal article" date="2019" name="Sci. Rep.">
        <title>Comparative genomics of chytrid fungi reveal insights into the obligate biotrophic and pathogenic lifestyle of Synchytrium endobioticum.</title>
        <authorList>
            <person name="van de Vossenberg B.T.L.H."/>
            <person name="Warris S."/>
            <person name="Nguyen H.D.T."/>
            <person name="van Gent-Pelzer M.P.E."/>
            <person name="Joly D.L."/>
            <person name="van de Geest H.C."/>
            <person name="Bonants P.J.M."/>
            <person name="Smith D.S."/>
            <person name="Levesque C.A."/>
            <person name="van der Lee T.A.J."/>
        </authorList>
    </citation>
    <scope>NUCLEOTIDE SEQUENCE [LARGE SCALE GENOMIC DNA]</scope>
    <source>
        <strain evidence="3 4">CBS 675.73</strain>
    </source>
</reference>
<feature type="region of interest" description="Disordered" evidence="1">
    <location>
        <begin position="1"/>
        <end position="27"/>
    </location>
</feature>
<name>A0A507FKU3_9FUNG</name>
<comment type="caution">
    <text evidence="3">The sequence shown here is derived from an EMBL/GenBank/DDBJ whole genome shotgun (WGS) entry which is preliminary data.</text>
</comment>
<evidence type="ECO:0000313" key="4">
    <source>
        <dbReference type="Proteomes" id="UP000320333"/>
    </source>
</evidence>
<proteinExistence type="predicted"/>
<dbReference type="OrthoDB" id="5804279at2759"/>
<gene>
    <name evidence="3" type="ORF">CcCBS67573_g02462</name>
</gene>
<dbReference type="Pfam" id="PF05303">
    <property type="entry name" value="GSKIP_dom"/>
    <property type="match status" value="1"/>
</dbReference>
<sequence length="162" mass="18153">MSTASVPSQQPQTSSQQQQQQQAQSSPQKVHVAKEILHVFEEYKVGVKPNSFIVITGTTAEPGSKYPPNTFRLCLIEDVWLTIHLNSSGYLILKAEADPNPSNPSATKYAISETRPHIQAPFESMDGLLNSVSGEYRSRFQERLCHKLEKVVREREKEGKGE</sequence>
<dbReference type="AlphaFoldDB" id="A0A507FKU3"/>
<dbReference type="InterPro" id="IPR023231">
    <property type="entry name" value="GSKIP_dom_sf"/>
</dbReference>
<dbReference type="SUPFAM" id="SSF103107">
    <property type="entry name" value="Hypothetical protein c14orf129, hspc210"/>
    <property type="match status" value="1"/>
</dbReference>
<evidence type="ECO:0000313" key="3">
    <source>
        <dbReference type="EMBL" id="TPX76255.1"/>
    </source>
</evidence>